<dbReference type="InterPro" id="IPR005467">
    <property type="entry name" value="His_kinase_dom"/>
</dbReference>
<dbReference type="OrthoDB" id="8127at2157"/>
<evidence type="ECO:0000256" key="5">
    <source>
        <dbReference type="ARBA" id="ARBA00022777"/>
    </source>
</evidence>
<dbReference type="RefSeq" id="WP_015410255.1">
    <property type="nucleotide sequence ID" value="NC_020388.1"/>
</dbReference>
<evidence type="ECO:0000256" key="3">
    <source>
        <dbReference type="ARBA" id="ARBA00022553"/>
    </source>
</evidence>
<keyword evidence="13" id="KW-1185">Reference proteome</keyword>
<dbReference type="Pfam" id="PF08448">
    <property type="entry name" value="PAS_4"/>
    <property type="match status" value="3"/>
</dbReference>
<feature type="domain" description="PAC" evidence="11">
    <location>
        <begin position="975"/>
        <end position="1028"/>
    </location>
</feature>
<dbReference type="EMBL" id="HF582854">
    <property type="protein sequence ID" value="CCQ37514.1"/>
    <property type="molecule type" value="Genomic_DNA"/>
</dbReference>
<feature type="domain" description="PAS" evidence="10">
    <location>
        <begin position="139"/>
        <end position="193"/>
    </location>
</feature>
<dbReference type="HOGENOM" id="CLU_000445_114_58_2"/>
<dbReference type="SUPFAM" id="SSF47384">
    <property type="entry name" value="Homodimeric domain of signal transducing histidine kinase"/>
    <property type="match status" value="1"/>
</dbReference>
<dbReference type="PROSITE" id="PS50110">
    <property type="entry name" value="RESPONSE_REGULATORY"/>
    <property type="match status" value="1"/>
</dbReference>
<evidence type="ECO:0000313" key="12">
    <source>
        <dbReference type="EMBL" id="CCQ37514.1"/>
    </source>
</evidence>
<feature type="domain" description="Histidine kinase" evidence="8">
    <location>
        <begin position="1035"/>
        <end position="1226"/>
    </location>
</feature>
<dbReference type="CDD" id="cd00082">
    <property type="entry name" value="HisKA"/>
    <property type="match status" value="1"/>
</dbReference>
<dbReference type="InterPro" id="IPR036097">
    <property type="entry name" value="HisK_dim/P_sf"/>
</dbReference>
<dbReference type="Proteomes" id="UP000011867">
    <property type="component" value="Chromosome"/>
</dbReference>
<dbReference type="CDD" id="cd00156">
    <property type="entry name" value="REC"/>
    <property type="match status" value="1"/>
</dbReference>
<dbReference type="InterPro" id="IPR036890">
    <property type="entry name" value="HATPase_C_sf"/>
</dbReference>
<evidence type="ECO:0000259" key="8">
    <source>
        <dbReference type="PROSITE" id="PS50109"/>
    </source>
</evidence>
<feature type="domain" description="PAC" evidence="11">
    <location>
        <begin position="706"/>
        <end position="757"/>
    </location>
</feature>
<dbReference type="EC" id="2.7.13.3" evidence="2"/>
<comment type="catalytic activity">
    <reaction evidence="1">
        <text>ATP + protein L-histidine = ADP + protein N-phospho-L-histidine.</text>
        <dbReference type="EC" id="2.7.13.3"/>
    </reaction>
</comment>
<dbReference type="InterPro" id="IPR003594">
    <property type="entry name" value="HATPase_dom"/>
</dbReference>
<dbReference type="SUPFAM" id="SSF52172">
    <property type="entry name" value="CheY-like"/>
    <property type="match status" value="1"/>
</dbReference>
<feature type="coiled-coil region" evidence="7">
    <location>
        <begin position="879"/>
        <end position="910"/>
    </location>
</feature>
<dbReference type="Gene3D" id="2.10.70.100">
    <property type="match status" value="1"/>
</dbReference>
<dbReference type="Gene3D" id="3.30.450.20">
    <property type="entry name" value="PAS domain"/>
    <property type="match status" value="7"/>
</dbReference>
<feature type="domain" description="PAC" evidence="11">
    <location>
        <begin position="334"/>
        <end position="386"/>
    </location>
</feature>
<protein>
    <recommendedName>
        <fullName evidence="2">histidine kinase</fullName>
        <ecNumber evidence="2">2.7.13.3</ecNumber>
    </recommendedName>
</protein>
<dbReference type="InterPro" id="IPR001789">
    <property type="entry name" value="Sig_transdc_resp-reg_receiver"/>
</dbReference>
<dbReference type="Gene3D" id="1.10.287.130">
    <property type="match status" value="1"/>
</dbReference>
<dbReference type="AlphaFoldDB" id="M1XT10"/>
<dbReference type="InterPro" id="IPR035965">
    <property type="entry name" value="PAS-like_dom_sf"/>
</dbReference>
<dbReference type="Gene3D" id="3.30.565.10">
    <property type="entry name" value="Histidine kinase-like ATPase, C-terminal domain"/>
    <property type="match status" value="1"/>
</dbReference>
<dbReference type="InterPro" id="IPR011006">
    <property type="entry name" value="CheY-like_superfamily"/>
</dbReference>
<dbReference type="Pfam" id="PF13426">
    <property type="entry name" value="PAS_9"/>
    <property type="match status" value="2"/>
</dbReference>
<dbReference type="InterPro" id="IPR000014">
    <property type="entry name" value="PAS"/>
</dbReference>
<organism evidence="12 13">
    <name type="scientific">Natronomonas moolapensis (strain DSM 18674 / CECT 7526 / JCM 14361 / 8.8.11)</name>
    <dbReference type="NCBI Taxonomy" id="268739"/>
    <lineage>
        <taxon>Archaea</taxon>
        <taxon>Methanobacteriati</taxon>
        <taxon>Methanobacteriota</taxon>
        <taxon>Stenosarchaea group</taxon>
        <taxon>Halobacteria</taxon>
        <taxon>Halobacteriales</taxon>
        <taxon>Natronomonadaceae</taxon>
        <taxon>Natronomonas</taxon>
    </lineage>
</organism>
<feature type="modified residue" description="4-aspartylphosphate" evidence="6">
    <location>
        <position position="59"/>
    </location>
</feature>
<evidence type="ECO:0000256" key="6">
    <source>
        <dbReference type="PROSITE-ProRule" id="PRU00169"/>
    </source>
</evidence>
<dbReference type="KEGG" id="nmo:Nmlp_3385"/>
<dbReference type="SMART" id="SM00091">
    <property type="entry name" value="PAS"/>
    <property type="match status" value="7"/>
</dbReference>
<dbReference type="InterPro" id="IPR013655">
    <property type="entry name" value="PAS_fold_3"/>
</dbReference>
<feature type="domain" description="PAC" evidence="11">
    <location>
        <begin position="213"/>
        <end position="266"/>
    </location>
</feature>
<accession>M1XT10</accession>
<evidence type="ECO:0000313" key="13">
    <source>
        <dbReference type="Proteomes" id="UP000011867"/>
    </source>
</evidence>
<feature type="domain" description="Response regulatory" evidence="9">
    <location>
        <begin position="8"/>
        <end position="124"/>
    </location>
</feature>
<evidence type="ECO:0000259" key="11">
    <source>
        <dbReference type="PROSITE" id="PS50113"/>
    </source>
</evidence>
<dbReference type="GeneID" id="14651856"/>
<dbReference type="PANTHER" id="PTHR43304">
    <property type="entry name" value="PHYTOCHROME-LIKE PROTEIN CPH1"/>
    <property type="match status" value="1"/>
</dbReference>
<dbReference type="PANTHER" id="PTHR43304:SF1">
    <property type="entry name" value="PAC DOMAIN-CONTAINING PROTEIN"/>
    <property type="match status" value="1"/>
</dbReference>
<keyword evidence="5 12" id="KW-0418">Kinase</keyword>
<dbReference type="SMART" id="SM00086">
    <property type="entry name" value="PAC"/>
    <property type="match status" value="5"/>
</dbReference>
<sequence>MTRATGISVLHVDDDSSFAALTAAMLSRQDAQFTVETATSASEGLDKLSAGAFDCLVSDYDMPGCNGIDFLETVRADAPDMPFILYTGKGSEAVASDAIAAGVTDYLQKESGTSQYTVLANKIRNAVETRRQQERARATRDRLRQIIDMLPQLVSVKDEAGEFLLANEAAAEAYGTTVSDLKGATDADVIDSEAELEQFRADDRAVIESGEPKHIPEELLTTADDETRLLETTKIPYDPVETDGNAVLGVSRDITERKEREHMLQQYQYVYESALSGIAIVDHDGELIDVNPTFLDMWGYDDEDDVIGRLATDLWKDHEQASSVLETVDERGRWEGELEAVRADGSTFYARGVNSHLTDIDGNPIGVVSSFFDITERKRREAELEMQSTAMEAAMDGISILNERGEYIYMNQAHADVFGYDADELLGSTWRRLYGDDESVRIEQEVFSELDDTGEWRGETVGKCRDGSPVYQEITLSLLDDGKLICTNRDVTERKEREQELRRTNTVLRTIVETLPMGVLVEDAERDVLVANDLLGETLGMPIDGDELAGRDCAATAEELKDLFADPAEFIDGITERIERRESLQNEELTLKDGRVIERDYVPYTLPEGDAHLWLYRDVTERKQQQRELDRSRQFLQDVQQVAHIGGWELDIHSESLRWSDEMYRIHGSTLDADVTIEDAFGFYHPEDRDTIREAFDRLTAEGTPYDLELRIVTADDDVRWVNTIGEPVYEDGEIVAAQGTFQDITERKERERELRMVRERFERFAANVQDAFFLLPTDYSETEYANPAVEAVYGITREEAYDDPMAWLRHVHPDDTDELLTQIETQQKEATDWPLEQEFRIEHPDRGTRWVQARLDVIADENGDPSRLTGVTTDITERIRHERQLEEKTEQLEQLATKYESQYRTLFEEAPVMTVLTRSEDGRPIIEDCNSQFVESLGYDADAIIDSELPEFYTAESAERLQSQGYSQALDGEFTTEKRDLMAVDGEVTEAILRAVPRRTADGEIIGTVAMYIDITERESVKRANERLEEFTSVVSHDLRNPLNVAQAWATMLQDQCDDEAQEHLEAIMTALERMESITEDTLALARQGHTVAEATPIQLTGLIEQCWEGVETAGVTLEIADEFTVRGDRGRLRHIFENLFRNAVEHGGADVTVRVERTGEDCFCVEDDGPGIHADDRERVFEAGHTSAADGTGFGLTIVKRIAEAHGWGVRIIDGRDGGARFEFDAVEIVGEDSDESLDSAGSAH</sequence>
<feature type="domain" description="PAS" evidence="10">
    <location>
        <begin position="758"/>
        <end position="831"/>
    </location>
</feature>
<dbReference type="SMART" id="SM00448">
    <property type="entry name" value="REC"/>
    <property type="match status" value="1"/>
</dbReference>
<keyword evidence="3 6" id="KW-0597">Phosphoprotein</keyword>
<evidence type="ECO:0000256" key="2">
    <source>
        <dbReference type="ARBA" id="ARBA00012438"/>
    </source>
</evidence>
<dbReference type="Pfam" id="PF00512">
    <property type="entry name" value="HisKA"/>
    <property type="match status" value="1"/>
</dbReference>
<evidence type="ECO:0000259" key="10">
    <source>
        <dbReference type="PROSITE" id="PS50112"/>
    </source>
</evidence>
<dbReference type="InterPro" id="IPR013656">
    <property type="entry name" value="PAS_4"/>
</dbReference>
<dbReference type="SUPFAM" id="SSF55785">
    <property type="entry name" value="PYP-like sensor domain (PAS domain)"/>
    <property type="match status" value="7"/>
</dbReference>
<dbReference type="eggNOG" id="arCOG02376">
    <property type="taxonomic scope" value="Archaea"/>
</dbReference>
<dbReference type="PROSITE" id="PS50109">
    <property type="entry name" value="HIS_KIN"/>
    <property type="match status" value="1"/>
</dbReference>
<dbReference type="eggNOG" id="arCOG02333">
    <property type="taxonomic scope" value="Archaea"/>
</dbReference>
<feature type="domain" description="PAS" evidence="10">
    <location>
        <begin position="383"/>
        <end position="453"/>
    </location>
</feature>
<dbReference type="Gene3D" id="3.40.50.2300">
    <property type="match status" value="1"/>
</dbReference>
<gene>
    <name evidence="12" type="ordered locus">Nmlp_3385</name>
</gene>
<dbReference type="InterPro" id="IPR052162">
    <property type="entry name" value="Sensor_kinase/Photoreceptor"/>
</dbReference>
<keyword evidence="7" id="KW-0175">Coiled coil</keyword>
<dbReference type="InterPro" id="IPR001610">
    <property type="entry name" value="PAC"/>
</dbReference>
<reference evidence="12 13" key="1">
    <citation type="journal article" date="2013" name="Genome Announc.">
        <title>Genome of the haloarchaeon Natronomonas moolapensis, a neutrophilic member of a previously haloalkaliphilic genus.</title>
        <authorList>
            <person name="Dyall-Smith M.L."/>
            <person name="Pfeiffer F."/>
            <person name="Oberwinkler T."/>
            <person name="Klee K."/>
            <person name="Rampp M."/>
            <person name="Palm P."/>
            <person name="Gross K."/>
            <person name="Schuster S.C."/>
            <person name="Oesterhelt D."/>
        </authorList>
    </citation>
    <scope>NUCLEOTIDE SEQUENCE [LARGE SCALE GENOMIC DNA]</scope>
    <source>
        <strain evidence="13">DSM 18674 / JCM 14361 / 8.8.11</strain>
    </source>
</reference>
<feature type="domain" description="PAS" evidence="10">
    <location>
        <begin position="900"/>
        <end position="974"/>
    </location>
</feature>
<keyword evidence="4 12" id="KW-0808">Transferase</keyword>
<dbReference type="SMART" id="SM00387">
    <property type="entry name" value="HATPase_c"/>
    <property type="match status" value="1"/>
</dbReference>
<feature type="domain" description="PAS" evidence="10">
    <location>
        <begin position="263"/>
        <end position="304"/>
    </location>
</feature>
<dbReference type="CDD" id="cd00130">
    <property type="entry name" value="PAS"/>
    <property type="match status" value="5"/>
</dbReference>
<dbReference type="PROSITE" id="PS50112">
    <property type="entry name" value="PAS"/>
    <property type="match status" value="5"/>
</dbReference>
<dbReference type="SMART" id="SM00388">
    <property type="entry name" value="HisKA"/>
    <property type="match status" value="1"/>
</dbReference>
<dbReference type="eggNOG" id="arCOG02387">
    <property type="taxonomic scope" value="Archaea"/>
</dbReference>
<evidence type="ECO:0000256" key="1">
    <source>
        <dbReference type="ARBA" id="ARBA00000085"/>
    </source>
</evidence>
<evidence type="ECO:0000259" key="9">
    <source>
        <dbReference type="PROSITE" id="PS50110"/>
    </source>
</evidence>
<dbReference type="NCBIfam" id="TIGR00229">
    <property type="entry name" value="sensory_box"/>
    <property type="match status" value="6"/>
</dbReference>
<dbReference type="STRING" id="268739.Nmlp_3385"/>
<dbReference type="InterPro" id="IPR000700">
    <property type="entry name" value="PAS-assoc_C"/>
</dbReference>
<evidence type="ECO:0000256" key="7">
    <source>
        <dbReference type="SAM" id="Coils"/>
    </source>
</evidence>
<dbReference type="GO" id="GO:0000155">
    <property type="term" value="F:phosphorelay sensor kinase activity"/>
    <property type="evidence" value="ECO:0007669"/>
    <property type="project" value="InterPro"/>
</dbReference>
<dbReference type="Pfam" id="PF00072">
    <property type="entry name" value="Response_reg"/>
    <property type="match status" value="1"/>
</dbReference>
<dbReference type="SUPFAM" id="SSF55874">
    <property type="entry name" value="ATPase domain of HSP90 chaperone/DNA topoisomerase II/histidine kinase"/>
    <property type="match status" value="1"/>
</dbReference>
<feature type="domain" description="PAC" evidence="11">
    <location>
        <begin position="836"/>
        <end position="888"/>
    </location>
</feature>
<dbReference type="PROSITE" id="PS50113">
    <property type="entry name" value="PAC"/>
    <property type="match status" value="5"/>
</dbReference>
<dbReference type="InterPro" id="IPR003661">
    <property type="entry name" value="HisK_dim/P_dom"/>
</dbReference>
<evidence type="ECO:0000256" key="4">
    <source>
        <dbReference type="ARBA" id="ARBA00022679"/>
    </source>
</evidence>
<dbReference type="Pfam" id="PF02518">
    <property type="entry name" value="HATPase_c"/>
    <property type="match status" value="1"/>
</dbReference>
<proteinExistence type="predicted"/>
<name>M1XT10_NATM8</name>
<dbReference type="Pfam" id="PF08447">
    <property type="entry name" value="PAS_3"/>
    <property type="match status" value="2"/>
</dbReference>